<evidence type="ECO:0000256" key="5">
    <source>
        <dbReference type="ARBA" id="ARBA00023274"/>
    </source>
</evidence>
<evidence type="ECO:0000259" key="8">
    <source>
        <dbReference type="SMART" id="SM00363"/>
    </source>
</evidence>
<evidence type="ECO:0000256" key="1">
    <source>
        <dbReference type="ARBA" id="ARBA00007465"/>
    </source>
</evidence>
<proteinExistence type="inferred from homology"/>
<dbReference type="GO" id="GO:0042274">
    <property type="term" value="P:ribosomal small subunit biogenesis"/>
    <property type="evidence" value="ECO:0007669"/>
    <property type="project" value="TreeGrafter"/>
</dbReference>
<dbReference type="PANTHER" id="PTHR11831">
    <property type="entry name" value="30S 40S RIBOSOMAL PROTEIN"/>
    <property type="match status" value="1"/>
</dbReference>
<comment type="caution">
    <text evidence="9">The sequence shown here is derived from an EMBL/GenBank/DDBJ whole genome shotgun (WGS) entry which is preliminary data.</text>
</comment>
<sequence length="323" mass="38111">MGLHVARPVIDRYNLTKKLIRMSWSKYNLYNMATKEREKESSNLRKSVFQQRWAAKKQLRAYYVPNISERQFIDRHFTTKIKLQHLSKEDQKKVPPAQTLAFAELERRIDVVVFRSHFQDSIFNARRIVRAGHVKVNGVKCNIPCRSLKDGDMITVDPAAVVTLKPPRKRKEILKDGSPNPYPETPRSKERRFVPQKYMAPWMFVPEYLEVNYPTCSTVFLRSPLPQPSRVEIPSPLDPTTHQLGFEWYATIKRRKTRKTIWSPMVINGKTCRLKPKFDQMLRNDQFVKRMAVQGKKVNLRRVKVKYTPRFVRKVVSKNKDLK</sequence>
<evidence type="ECO:0000256" key="7">
    <source>
        <dbReference type="SAM" id="MobiDB-lite"/>
    </source>
</evidence>
<dbReference type="InterPro" id="IPR036986">
    <property type="entry name" value="S4_RNA-bd_sf"/>
</dbReference>
<dbReference type="PROSITE" id="PS50889">
    <property type="entry name" value="S4"/>
    <property type="match status" value="1"/>
</dbReference>
<evidence type="ECO:0000313" key="10">
    <source>
        <dbReference type="Proteomes" id="UP001211065"/>
    </source>
</evidence>
<comment type="similarity">
    <text evidence="1">Belongs to the universal ribosomal protein uS4 family.</text>
</comment>
<dbReference type="EMBL" id="JADGJW010000121">
    <property type="protein sequence ID" value="KAJ3223662.1"/>
    <property type="molecule type" value="Genomic_DNA"/>
</dbReference>
<evidence type="ECO:0000256" key="2">
    <source>
        <dbReference type="ARBA" id="ARBA00022730"/>
    </source>
</evidence>
<dbReference type="Pfam" id="PF01479">
    <property type="entry name" value="S4"/>
    <property type="match status" value="1"/>
</dbReference>
<dbReference type="GO" id="GO:0005763">
    <property type="term" value="C:mitochondrial small ribosomal subunit"/>
    <property type="evidence" value="ECO:0007669"/>
    <property type="project" value="TreeGrafter"/>
</dbReference>
<dbReference type="Gene3D" id="3.10.290.10">
    <property type="entry name" value="RNA-binding S4 domain"/>
    <property type="match status" value="1"/>
</dbReference>
<reference evidence="9" key="1">
    <citation type="submission" date="2020-05" db="EMBL/GenBank/DDBJ databases">
        <title>Phylogenomic resolution of chytrid fungi.</title>
        <authorList>
            <person name="Stajich J.E."/>
            <person name="Amses K."/>
            <person name="Simmons R."/>
            <person name="Seto K."/>
            <person name="Myers J."/>
            <person name="Bonds A."/>
            <person name="Quandt C.A."/>
            <person name="Barry K."/>
            <person name="Liu P."/>
            <person name="Grigoriev I."/>
            <person name="Longcore J.E."/>
            <person name="James T.Y."/>
        </authorList>
    </citation>
    <scope>NUCLEOTIDE SEQUENCE</scope>
    <source>
        <strain evidence="9">JEL0476</strain>
    </source>
</reference>
<gene>
    <name evidence="9" type="primary">NAM9</name>
    <name evidence="9" type="ORF">HK099_000837</name>
</gene>
<dbReference type="CDD" id="cd00165">
    <property type="entry name" value="S4"/>
    <property type="match status" value="1"/>
</dbReference>
<dbReference type="SMART" id="SM00363">
    <property type="entry name" value="S4"/>
    <property type="match status" value="1"/>
</dbReference>
<dbReference type="Proteomes" id="UP001211065">
    <property type="component" value="Unassembled WGS sequence"/>
</dbReference>
<evidence type="ECO:0000256" key="3">
    <source>
        <dbReference type="ARBA" id="ARBA00022884"/>
    </source>
</evidence>
<dbReference type="InterPro" id="IPR022801">
    <property type="entry name" value="Ribosomal_uS4"/>
</dbReference>
<keyword evidence="4 9" id="KW-0689">Ribosomal protein</keyword>
<dbReference type="AlphaFoldDB" id="A0AAD5U3X9"/>
<dbReference type="SUPFAM" id="SSF55174">
    <property type="entry name" value="Alpha-L RNA-binding motif"/>
    <property type="match status" value="1"/>
</dbReference>
<keyword evidence="5" id="KW-0687">Ribonucleoprotein</keyword>
<dbReference type="InterPro" id="IPR002942">
    <property type="entry name" value="S4_RNA-bd"/>
</dbReference>
<protein>
    <submittedName>
        <fullName evidence="9">Mitochondrial 37S ribosomal protein nam9</fullName>
    </submittedName>
</protein>
<name>A0AAD5U3X9_9FUNG</name>
<dbReference type="PANTHER" id="PTHR11831:SF4">
    <property type="entry name" value="SMALL RIBOSOMAL SUBUNIT PROTEIN US4M"/>
    <property type="match status" value="1"/>
</dbReference>
<feature type="domain" description="RNA-binding S4" evidence="8">
    <location>
        <begin position="107"/>
        <end position="174"/>
    </location>
</feature>
<dbReference type="GO" id="GO:0019843">
    <property type="term" value="F:rRNA binding"/>
    <property type="evidence" value="ECO:0007669"/>
    <property type="project" value="UniProtKB-KW"/>
</dbReference>
<feature type="region of interest" description="Disordered" evidence="7">
    <location>
        <begin position="170"/>
        <end position="189"/>
    </location>
</feature>
<keyword evidence="2" id="KW-0699">rRNA-binding</keyword>
<evidence type="ECO:0000256" key="6">
    <source>
        <dbReference type="PROSITE-ProRule" id="PRU00182"/>
    </source>
</evidence>
<keyword evidence="10" id="KW-1185">Reference proteome</keyword>
<evidence type="ECO:0000256" key="4">
    <source>
        <dbReference type="ARBA" id="ARBA00022980"/>
    </source>
</evidence>
<organism evidence="9 10">
    <name type="scientific">Clydaea vesicula</name>
    <dbReference type="NCBI Taxonomy" id="447962"/>
    <lineage>
        <taxon>Eukaryota</taxon>
        <taxon>Fungi</taxon>
        <taxon>Fungi incertae sedis</taxon>
        <taxon>Chytridiomycota</taxon>
        <taxon>Chytridiomycota incertae sedis</taxon>
        <taxon>Chytridiomycetes</taxon>
        <taxon>Lobulomycetales</taxon>
        <taxon>Lobulomycetaceae</taxon>
        <taxon>Clydaea</taxon>
    </lineage>
</organism>
<evidence type="ECO:0000313" key="9">
    <source>
        <dbReference type="EMBL" id="KAJ3223662.1"/>
    </source>
</evidence>
<dbReference type="GO" id="GO:0003735">
    <property type="term" value="F:structural constituent of ribosome"/>
    <property type="evidence" value="ECO:0007669"/>
    <property type="project" value="TreeGrafter"/>
</dbReference>
<accession>A0AAD5U3X9</accession>
<keyword evidence="3 6" id="KW-0694">RNA-binding</keyword>